<protein>
    <submittedName>
        <fullName evidence="1">Uncharacterized protein</fullName>
    </submittedName>
</protein>
<organism evidence="1">
    <name type="scientific">uncultured bacterium</name>
    <name type="common">gcode 4</name>
    <dbReference type="NCBI Taxonomy" id="1234023"/>
    <lineage>
        <taxon>Bacteria</taxon>
        <taxon>environmental samples</taxon>
    </lineage>
</organism>
<dbReference type="EMBL" id="AMFJ01034089">
    <property type="protein sequence ID" value="EKD30329.1"/>
    <property type="molecule type" value="Genomic_DNA"/>
</dbReference>
<name>K1YY43_9BACT</name>
<evidence type="ECO:0000313" key="1">
    <source>
        <dbReference type="EMBL" id="EKD30329.1"/>
    </source>
</evidence>
<reference evidence="1" key="1">
    <citation type="journal article" date="2012" name="Science">
        <title>Fermentation, hydrogen, and sulfur metabolism in multiple uncultivated bacterial phyla.</title>
        <authorList>
            <person name="Wrighton K.C."/>
            <person name="Thomas B.C."/>
            <person name="Sharon I."/>
            <person name="Miller C.S."/>
            <person name="Castelle C.J."/>
            <person name="VerBerkmoes N.C."/>
            <person name="Wilkins M.J."/>
            <person name="Hettich R.L."/>
            <person name="Lipton M.S."/>
            <person name="Williams K.H."/>
            <person name="Long P.E."/>
            <person name="Banfield J.F."/>
        </authorList>
    </citation>
    <scope>NUCLEOTIDE SEQUENCE [LARGE SCALE GENOMIC DNA]</scope>
</reference>
<gene>
    <name evidence="1" type="ORF">ACD_78C00089G0002</name>
</gene>
<dbReference type="AlphaFoldDB" id="K1YY43"/>
<accession>K1YY43</accession>
<sequence length="132" mass="15888">MNTLSGSITFRGKIDTTDIWIHFVLNEVREWVFNIFMYWDTQFESSHEVTEYIDWKITGEILSYDVSISTEDKIKIYWWEKDWKYILKSVQWKDITFEGVVNSLTEPGIVSVREAEESKVFWNRVIKIDYLV</sequence>
<comment type="caution">
    <text evidence="1">The sequence shown here is derived from an EMBL/GenBank/DDBJ whole genome shotgun (WGS) entry which is preliminary data.</text>
</comment>
<proteinExistence type="predicted"/>